<keyword evidence="2" id="KW-1185">Reference proteome</keyword>
<dbReference type="STRING" id="1901.BB341_27555"/>
<protein>
    <submittedName>
        <fullName evidence="1">Uncharacterized protein</fullName>
    </submittedName>
</protein>
<name>E2Q5V0_STRCL</name>
<dbReference type="EMBL" id="CM000913">
    <property type="protein sequence ID" value="EFG05110.1"/>
    <property type="molecule type" value="Genomic_DNA"/>
</dbReference>
<dbReference type="KEGG" id="sclf:BB341_27555"/>
<evidence type="ECO:0000313" key="2">
    <source>
        <dbReference type="Proteomes" id="UP000002357"/>
    </source>
</evidence>
<dbReference type="AlphaFoldDB" id="E2Q5V0"/>
<dbReference type="RefSeq" id="WP_003959206.1">
    <property type="nucleotide sequence ID" value="NZ_CM000913.1"/>
</dbReference>
<dbReference type="OrthoDB" id="4261481at2"/>
<dbReference type="eggNOG" id="ENOG502ZU6P">
    <property type="taxonomic scope" value="Bacteria"/>
</dbReference>
<accession>E2Q5V0</accession>
<reference evidence="1 2" key="1">
    <citation type="journal article" date="2010" name="Genome Biol. Evol.">
        <title>The sequence of a 1.8-mb bacterial linear plasmid reveals a rich evolutionary reservoir of secondary metabolic pathways.</title>
        <authorList>
            <person name="Medema M.H."/>
            <person name="Trefzer A."/>
            <person name="Kovalchuk A."/>
            <person name="van den Berg M."/>
            <person name="Mueller U."/>
            <person name="Heijne W."/>
            <person name="Wu L."/>
            <person name="Alam M.T."/>
            <person name="Ronning C.M."/>
            <person name="Nierman W.C."/>
            <person name="Bovenberg R.A.L."/>
            <person name="Breitling R."/>
            <person name="Takano E."/>
        </authorList>
    </citation>
    <scope>NUCLEOTIDE SEQUENCE [LARGE SCALE GENOMIC DNA]</scope>
    <source>
        <strain evidence="2">ATCC 27064 / DSM 738 / JCM 4710 / NBRC 13307 / NCIMB 12785 / NRRL 3585 / VKM Ac-602</strain>
    </source>
</reference>
<dbReference type="GeneID" id="93733242"/>
<organism evidence="1 2">
    <name type="scientific">Streptomyces clavuligerus</name>
    <dbReference type="NCBI Taxonomy" id="1901"/>
    <lineage>
        <taxon>Bacteria</taxon>
        <taxon>Bacillati</taxon>
        <taxon>Actinomycetota</taxon>
        <taxon>Actinomycetes</taxon>
        <taxon>Kitasatosporales</taxon>
        <taxon>Streptomycetaceae</taxon>
        <taxon>Streptomyces</taxon>
    </lineage>
</organism>
<dbReference type="Proteomes" id="UP000002357">
    <property type="component" value="Chromosome"/>
</dbReference>
<sequence>MENPPERGGILIVRVWVEEGRSDGFRARVIRSVDGQGAPSAATSTVDDVLTLVRCWLLEILGPDG</sequence>
<proteinExistence type="predicted"/>
<gene>
    <name evidence="1" type="ORF">SCLAV_0034</name>
</gene>
<evidence type="ECO:0000313" key="1">
    <source>
        <dbReference type="EMBL" id="EFG05110.1"/>
    </source>
</evidence>